<name>A0A0E3L8H8_9EURY</name>
<keyword evidence="2" id="KW-1185">Reference proteome</keyword>
<organism evidence="1 2">
    <name type="scientific">Methanosarcina siciliae T4/M</name>
    <dbReference type="NCBI Taxonomy" id="1434120"/>
    <lineage>
        <taxon>Archaea</taxon>
        <taxon>Methanobacteriati</taxon>
        <taxon>Methanobacteriota</taxon>
        <taxon>Stenosarchaea group</taxon>
        <taxon>Methanomicrobia</taxon>
        <taxon>Methanosarcinales</taxon>
        <taxon>Methanosarcinaceae</taxon>
        <taxon>Methanosarcina</taxon>
    </lineage>
</organism>
<sequence length="108" mass="12499">MFFLPALYLSMVCQSYGEKASDKMVSNSERIISLILETEFKIDGSDRKLCRFDLFVSHSYSQALEVVSNFFISSFLWERPLSCGERDKNDKIQRVTLYGEEISIYSAE</sequence>
<dbReference type="PATRIC" id="fig|1434120.4.peg.2336"/>
<dbReference type="HOGENOM" id="CLU_2191068_0_0_2"/>
<dbReference type="KEGG" id="msw:MSSIT_1827"/>
<evidence type="ECO:0000313" key="2">
    <source>
        <dbReference type="Proteomes" id="UP000033111"/>
    </source>
</evidence>
<evidence type="ECO:0000313" key="1">
    <source>
        <dbReference type="EMBL" id="AKB28546.1"/>
    </source>
</evidence>
<dbReference type="AlphaFoldDB" id="A0A0E3L8H8"/>
<proteinExistence type="predicted"/>
<accession>A0A0E3L8H8</accession>
<protein>
    <submittedName>
        <fullName evidence="1">Uncharacterized protein</fullName>
    </submittedName>
</protein>
<reference evidence="1 2" key="1">
    <citation type="submission" date="2014-07" db="EMBL/GenBank/DDBJ databases">
        <title>Methanogenic archaea and the global carbon cycle.</title>
        <authorList>
            <person name="Henriksen J.R."/>
            <person name="Luke J."/>
            <person name="Reinhart S."/>
            <person name="Benedict M.N."/>
            <person name="Youngblut N.D."/>
            <person name="Metcalf M.E."/>
            <person name="Whitaker R.J."/>
            <person name="Metcalf W.W."/>
        </authorList>
    </citation>
    <scope>NUCLEOTIDE SEQUENCE [LARGE SCALE GENOMIC DNA]</scope>
    <source>
        <strain evidence="1 2">T4/M</strain>
    </source>
</reference>
<dbReference type="EMBL" id="CP009506">
    <property type="protein sequence ID" value="AKB28546.1"/>
    <property type="molecule type" value="Genomic_DNA"/>
</dbReference>
<gene>
    <name evidence="1" type="ORF">MSSIT_1827</name>
</gene>
<dbReference type="Proteomes" id="UP000033111">
    <property type="component" value="Chromosome"/>
</dbReference>